<gene>
    <name evidence="3" type="ORF">MKW98_015906</name>
</gene>
<keyword evidence="2" id="KW-1133">Transmembrane helix</keyword>
<dbReference type="EMBL" id="JAJJMB010008783">
    <property type="protein sequence ID" value="KAI3920918.1"/>
    <property type="molecule type" value="Genomic_DNA"/>
</dbReference>
<feature type="compositionally biased region" description="Polar residues" evidence="1">
    <location>
        <begin position="1"/>
        <end position="11"/>
    </location>
</feature>
<feature type="region of interest" description="Disordered" evidence="1">
    <location>
        <begin position="1"/>
        <end position="35"/>
    </location>
</feature>
<evidence type="ECO:0000256" key="1">
    <source>
        <dbReference type="SAM" id="MobiDB-lite"/>
    </source>
</evidence>
<protein>
    <recommendedName>
        <fullName evidence="5">Transmembrane protein</fullName>
    </recommendedName>
</protein>
<proteinExistence type="predicted"/>
<organism evidence="3 4">
    <name type="scientific">Papaver atlanticum</name>
    <dbReference type="NCBI Taxonomy" id="357466"/>
    <lineage>
        <taxon>Eukaryota</taxon>
        <taxon>Viridiplantae</taxon>
        <taxon>Streptophyta</taxon>
        <taxon>Embryophyta</taxon>
        <taxon>Tracheophyta</taxon>
        <taxon>Spermatophyta</taxon>
        <taxon>Magnoliopsida</taxon>
        <taxon>Ranunculales</taxon>
        <taxon>Papaveraceae</taxon>
        <taxon>Papaveroideae</taxon>
        <taxon>Papaver</taxon>
    </lineage>
</organism>
<evidence type="ECO:0000313" key="3">
    <source>
        <dbReference type="EMBL" id="KAI3920918.1"/>
    </source>
</evidence>
<evidence type="ECO:0008006" key="5">
    <source>
        <dbReference type="Google" id="ProtNLM"/>
    </source>
</evidence>
<sequence>MSIQLQPQDFTTVELEDRPASETQPILMSSDRSDDNMVVNTSKRRCKFTSRASVWYISASLAIFLVATFVVASTKWKRPGPPPIRPPDEYSIALKKALLFFDSQM</sequence>
<accession>A0AAD4SVD4</accession>
<feature type="transmembrane region" description="Helical" evidence="2">
    <location>
        <begin position="53"/>
        <end position="72"/>
    </location>
</feature>
<comment type="caution">
    <text evidence="3">The sequence shown here is derived from an EMBL/GenBank/DDBJ whole genome shotgun (WGS) entry which is preliminary data.</text>
</comment>
<dbReference type="Proteomes" id="UP001202328">
    <property type="component" value="Unassembled WGS sequence"/>
</dbReference>
<reference evidence="3" key="1">
    <citation type="submission" date="2022-04" db="EMBL/GenBank/DDBJ databases">
        <title>A functionally conserved STORR gene fusion in Papaver species that diverged 16.8 million years ago.</title>
        <authorList>
            <person name="Catania T."/>
        </authorList>
    </citation>
    <scope>NUCLEOTIDE SEQUENCE</scope>
    <source>
        <strain evidence="3">S-188037</strain>
    </source>
</reference>
<dbReference type="AlphaFoldDB" id="A0AAD4SVD4"/>
<keyword evidence="2" id="KW-0472">Membrane</keyword>
<evidence type="ECO:0000256" key="2">
    <source>
        <dbReference type="SAM" id="Phobius"/>
    </source>
</evidence>
<name>A0AAD4SVD4_9MAGN</name>
<evidence type="ECO:0000313" key="4">
    <source>
        <dbReference type="Proteomes" id="UP001202328"/>
    </source>
</evidence>
<feature type="non-terminal residue" evidence="3">
    <location>
        <position position="105"/>
    </location>
</feature>
<keyword evidence="2" id="KW-0812">Transmembrane</keyword>
<keyword evidence="4" id="KW-1185">Reference proteome</keyword>